<dbReference type="EMBL" id="CAJMWY010000138">
    <property type="protein sequence ID" value="CAE6417728.1"/>
    <property type="molecule type" value="Genomic_DNA"/>
</dbReference>
<name>A0A8H2X5B3_9AGAM</name>
<organism evidence="5 6">
    <name type="scientific">Rhizoctonia solani</name>
    <dbReference type="NCBI Taxonomy" id="456999"/>
    <lineage>
        <taxon>Eukaryota</taxon>
        <taxon>Fungi</taxon>
        <taxon>Dikarya</taxon>
        <taxon>Basidiomycota</taxon>
        <taxon>Agaricomycotina</taxon>
        <taxon>Agaricomycetes</taxon>
        <taxon>Cantharellales</taxon>
        <taxon>Ceratobasidiaceae</taxon>
        <taxon>Rhizoctonia</taxon>
    </lineage>
</organism>
<keyword evidence="1" id="KW-0489">Methyltransferase</keyword>
<keyword evidence="3" id="KW-0949">S-adenosyl-L-methionine</keyword>
<gene>
    <name evidence="5" type="ORF">RDB_LOCUS8987</name>
</gene>
<dbReference type="CDD" id="cd02440">
    <property type="entry name" value="AdoMet_MTases"/>
    <property type="match status" value="1"/>
</dbReference>
<dbReference type="Pfam" id="PF13847">
    <property type="entry name" value="Methyltransf_31"/>
    <property type="match status" value="1"/>
</dbReference>
<evidence type="ECO:0000256" key="1">
    <source>
        <dbReference type="ARBA" id="ARBA00022603"/>
    </source>
</evidence>
<dbReference type="InterPro" id="IPR029063">
    <property type="entry name" value="SAM-dependent_MTases_sf"/>
</dbReference>
<protein>
    <recommendedName>
        <fullName evidence="4">Methyltransferase domain-containing protein</fullName>
    </recommendedName>
</protein>
<dbReference type="AlphaFoldDB" id="A0A8H2X5B3"/>
<dbReference type="InterPro" id="IPR025714">
    <property type="entry name" value="Methyltranfer_dom"/>
</dbReference>
<dbReference type="InterPro" id="IPR023576">
    <property type="entry name" value="UbiE/COQ5_MeTrFase_CS"/>
</dbReference>
<feature type="non-terminal residue" evidence="5">
    <location>
        <position position="1"/>
    </location>
</feature>
<dbReference type="PANTHER" id="PTHR43591:SF24">
    <property type="entry name" value="2-METHOXY-6-POLYPRENYL-1,4-BENZOQUINOL METHYLASE, MITOCHONDRIAL"/>
    <property type="match status" value="1"/>
</dbReference>
<sequence>SNYTAPLPQLNSGKGPKDILDVASGSGIWVIEIAQEFPQSQVVGIDLSMPGFLGQNIPENASFVVADVTKYFPFEDASFDVVQMRIVPSVRLLGHIIHRSKQTEFKLKQINERTLIYQEIHRVLRPGGVIQLVELSTPVSRRGTRPPALDEIDQAVARGGHVHKKDENESLLDGDGRPAYWSIASQIAPAIHGAPSMWTNVHEKKISVPIGVWASDEVGQEAGRIMKRQTIELYNGFRPNLIDVGGMAEDKVDEIIAKLTDELEDGQKWQLETLYDFIWAIKA</sequence>
<reference evidence="5" key="1">
    <citation type="submission" date="2021-01" db="EMBL/GenBank/DDBJ databases">
        <authorList>
            <person name="Kaushik A."/>
        </authorList>
    </citation>
    <scope>NUCLEOTIDE SEQUENCE</scope>
    <source>
        <strain evidence="5">AG4-RS23</strain>
    </source>
</reference>
<keyword evidence="2" id="KW-0808">Transferase</keyword>
<dbReference type="Gene3D" id="3.40.50.150">
    <property type="entry name" value="Vaccinia Virus protein VP39"/>
    <property type="match status" value="1"/>
</dbReference>
<dbReference type="PROSITE" id="PS01184">
    <property type="entry name" value="UBIE_2"/>
    <property type="match status" value="1"/>
</dbReference>
<dbReference type="SUPFAM" id="SSF53335">
    <property type="entry name" value="S-adenosyl-L-methionine-dependent methyltransferases"/>
    <property type="match status" value="1"/>
</dbReference>
<evidence type="ECO:0000313" key="5">
    <source>
        <dbReference type="EMBL" id="CAE6417728.1"/>
    </source>
</evidence>
<evidence type="ECO:0000256" key="2">
    <source>
        <dbReference type="ARBA" id="ARBA00022679"/>
    </source>
</evidence>
<dbReference type="GO" id="GO:0032259">
    <property type="term" value="P:methylation"/>
    <property type="evidence" value="ECO:0007669"/>
    <property type="project" value="UniProtKB-KW"/>
</dbReference>
<dbReference type="Proteomes" id="UP000663861">
    <property type="component" value="Unassembled WGS sequence"/>
</dbReference>
<comment type="caution">
    <text evidence="5">The sequence shown here is derived from an EMBL/GenBank/DDBJ whole genome shotgun (WGS) entry which is preliminary data.</text>
</comment>
<evidence type="ECO:0000313" key="6">
    <source>
        <dbReference type="Proteomes" id="UP000663861"/>
    </source>
</evidence>
<feature type="domain" description="Methyltransferase" evidence="4">
    <location>
        <begin position="18"/>
        <end position="136"/>
    </location>
</feature>
<evidence type="ECO:0000259" key="4">
    <source>
        <dbReference type="Pfam" id="PF13847"/>
    </source>
</evidence>
<dbReference type="GO" id="GO:0008168">
    <property type="term" value="F:methyltransferase activity"/>
    <property type="evidence" value="ECO:0007669"/>
    <property type="project" value="UniProtKB-KW"/>
</dbReference>
<accession>A0A8H2X5B3</accession>
<proteinExistence type="predicted"/>
<dbReference type="PANTHER" id="PTHR43591">
    <property type="entry name" value="METHYLTRANSFERASE"/>
    <property type="match status" value="1"/>
</dbReference>
<evidence type="ECO:0000256" key="3">
    <source>
        <dbReference type="ARBA" id="ARBA00022691"/>
    </source>
</evidence>